<evidence type="ECO:0000256" key="1">
    <source>
        <dbReference type="ARBA" id="ARBA00010894"/>
    </source>
</evidence>
<dbReference type="EMBL" id="QJSW01000017">
    <property type="protein sequence ID" value="PYE45730.1"/>
    <property type="molecule type" value="Genomic_DNA"/>
</dbReference>
<dbReference type="EMBL" id="CP054614">
    <property type="protein sequence ID" value="QKS56301.1"/>
    <property type="molecule type" value="Genomic_DNA"/>
</dbReference>
<gene>
    <name evidence="3" type="ORF">DFQ00_11778</name>
    <name evidence="4" type="ORF">HUB98_08090</name>
</gene>
<protein>
    <submittedName>
        <fullName evidence="3">YggT family protein</fullName>
    </submittedName>
</protein>
<proteinExistence type="inferred from homology"/>
<keyword evidence="6" id="KW-1185">Reference proteome</keyword>
<evidence type="ECO:0000313" key="5">
    <source>
        <dbReference type="Proteomes" id="UP000247790"/>
    </source>
</evidence>
<dbReference type="GO" id="GO:0016020">
    <property type="term" value="C:membrane"/>
    <property type="evidence" value="ECO:0007669"/>
    <property type="project" value="InterPro"/>
</dbReference>
<sequence length="89" mass="10370">MYQLEVILSTVYQIYFYMVIVYILMSWLPNARESFIGELLGKFVEPYLSPFRRFIPPLFGVLDISPIVALLVLRLALVGLLSILQYFAY</sequence>
<dbReference type="Proteomes" id="UP000247790">
    <property type="component" value="Unassembled WGS sequence"/>
</dbReference>
<keyword evidence="2" id="KW-1133">Transmembrane helix</keyword>
<comment type="similarity">
    <text evidence="1">Belongs to the YggT family.</text>
</comment>
<dbReference type="AlphaFoldDB" id="A0A2V4VLS2"/>
<keyword evidence="2" id="KW-0812">Transmembrane</keyword>
<evidence type="ECO:0000313" key="4">
    <source>
        <dbReference type="EMBL" id="QKS56301.1"/>
    </source>
</evidence>
<dbReference type="Pfam" id="PF02325">
    <property type="entry name" value="CCB3_YggT"/>
    <property type="match status" value="1"/>
</dbReference>
<dbReference type="Proteomes" id="UP000509327">
    <property type="component" value="Chromosome"/>
</dbReference>
<evidence type="ECO:0000313" key="6">
    <source>
        <dbReference type="Proteomes" id="UP000509327"/>
    </source>
</evidence>
<evidence type="ECO:0000256" key="2">
    <source>
        <dbReference type="SAM" id="Phobius"/>
    </source>
</evidence>
<dbReference type="InterPro" id="IPR003425">
    <property type="entry name" value="CCB3/YggT"/>
</dbReference>
<evidence type="ECO:0000313" key="3">
    <source>
        <dbReference type="EMBL" id="PYE45730.1"/>
    </source>
</evidence>
<reference evidence="3 5" key="1">
    <citation type="submission" date="2018-06" db="EMBL/GenBank/DDBJ databases">
        <title>Genomic Encyclopedia of Type Strains, Phase III (KMG-III): the genomes of soil and plant-associated and newly described type strains.</title>
        <authorList>
            <person name="Whitman W."/>
        </authorList>
    </citation>
    <scope>NUCLEOTIDE SEQUENCE [LARGE SCALE GENOMIC DNA]</scope>
    <source>
        <strain evidence="3 5">CECT 7022</strain>
    </source>
</reference>
<keyword evidence="2" id="KW-0472">Membrane</keyword>
<feature type="transmembrane region" description="Helical" evidence="2">
    <location>
        <begin position="58"/>
        <end position="88"/>
    </location>
</feature>
<feature type="transmembrane region" description="Helical" evidence="2">
    <location>
        <begin position="6"/>
        <end position="25"/>
    </location>
</feature>
<dbReference type="PANTHER" id="PTHR33219:SF14">
    <property type="entry name" value="PROTEIN COFACTOR ASSEMBLY OF COMPLEX C SUBUNIT B CCB3, CHLOROPLASTIC-RELATED"/>
    <property type="match status" value="1"/>
</dbReference>
<reference evidence="4 6" key="2">
    <citation type="submission" date="2020-06" db="EMBL/GenBank/DDBJ databases">
        <title>Complete genome of Paenibacillus barcinonensis KACC11450.</title>
        <authorList>
            <person name="Kim M."/>
            <person name="Park Y.-J."/>
            <person name="Shin J.-H."/>
        </authorList>
    </citation>
    <scope>NUCLEOTIDE SEQUENCE [LARGE SCALE GENOMIC DNA]</scope>
    <source>
        <strain evidence="4 6">KACC11450</strain>
    </source>
</reference>
<organism evidence="3 5">
    <name type="scientific">Paenibacillus barcinonensis</name>
    <dbReference type="NCBI Taxonomy" id="198119"/>
    <lineage>
        <taxon>Bacteria</taxon>
        <taxon>Bacillati</taxon>
        <taxon>Bacillota</taxon>
        <taxon>Bacilli</taxon>
        <taxon>Bacillales</taxon>
        <taxon>Paenibacillaceae</taxon>
        <taxon>Paenibacillus</taxon>
    </lineage>
</organism>
<dbReference type="RefSeq" id="WP_174812138.1">
    <property type="nucleotide sequence ID" value="NZ_QJSW01000017.1"/>
</dbReference>
<accession>A0A2V4VLS2</accession>
<dbReference type="PANTHER" id="PTHR33219">
    <property type="entry name" value="YLMG HOMOLOG PROTEIN 2, CHLOROPLASTIC"/>
    <property type="match status" value="1"/>
</dbReference>
<name>A0A2V4VLS2_PAEBA</name>